<sequence>MDRLTRITTGATGALATAEVVEPLSQGGYRVRSAGRETIARASQGASFSPGERAVLANTGQGPVLLSSLGSRGSAPLEVRIHG</sequence>
<accession>A0A6P1ZC93</accession>
<dbReference type="EMBL" id="QMIF01000014">
    <property type="protein sequence ID" value="TVM31759.1"/>
    <property type="molecule type" value="Genomic_DNA"/>
</dbReference>
<reference evidence="1 2" key="1">
    <citation type="submission" date="2018-06" db="EMBL/GenBank/DDBJ databases">
        <title>Complete genome of Desulfovibrio marinus P48SEP.</title>
        <authorList>
            <person name="Crispim J.S."/>
            <person name="Vidigal P.M.P."/>
            <person name="Silva L.C.F."/>
            <person name="Araujo L.C."/>
            <person name="Laguardia C.N."/>
            <person name="Dias R.S."/>
            <person name="Sousa M.P."/>
            <person name="Paula S.O."/>
            <person name="Silva C."/>
        </authorList>
    </citation>
    <scope>NUCLEOTIDE SEQUENCE [LARGE SCALE GENOMIC DNA]</scope>
    <source>
        <strain evidence="1 2">P48SEP</strain>
    </source>
</reference>
<proteinExistence type="predicted"/>
<dbReference type="Proteomes" id="UP000434052">
    <property type="component" value="Unassembled WGS sequence"/>
</dbReference>
<name>A0A6P1ZC93_9BACT</name>
<evidence type="ECO:0000313" key="1">
    <source>
        <dbReference type="EMBL" id="TVM31759.1"/>
    </source>
</evidence>
<evidence type="ECO:0000313" key="2">
    <source>
        <dbReference type="Proteomes" id="UP000434052"/>
    </source>
</evidence>
<organism evidence="1 2">
    <name type="scientific">Oceanidesulfovibrio marinus</name>
    <dbReference type="NCBI Taxonomy" id="370038"/>
    <lineage>
        <taxon>Bacteria</taxon>
        <taxon>Pseudomonadati</taxon>
        <taxon>Thermodesulfobacteriota</taxon>
        <taxon>Desulfovibrionia</taxon>
        <taxon>Desulfovibrionales</taxon>
        <taxon>Desulfovibrionaceae</taxon>
        <taxon>Oceanidesulfovibrio</taxon>
    </lineage>
</organism>
<dbReference type="RefSeq" id="WP_144306717.1">
    <property type="nucleotide sequence ID" value="NZ_QMIF01000014.1"/>
</dbReference>
<dbReference type="OrthoDB" id="9923958at2"/>
<comment type="caution">
    <text evidence="1">The sequence shown here is derived from an EMBL/GenBank/DDBJ whole genome shotgun (WGS) entry which is preliminary data.</text>
</comment>
<dbReference type="AlphaFoldDB" id="A0A6P1ZC93"/>
<gene>
    <name evidence="1" type="ORF">DQK91_17655</name>
</gene>
<protein>
    <submittedName>
        <fullName evidence="1">Uncharacterized protein</fullName>
    </submittedName>
</protein>